<dbReference type="GO" id="GO:0044281">
    <property type="term" value="P:small molecule metabolic process"/>
    <property type="evidence" value="ECO:0007669"/>
    <property type="project" value="UniProtKB-ARBA"/>
</dbReference>
<feature type="domain" description="Carbohydrate kinase PfkB" evidence="9">
    <location>
        <begin position="7"/>
        <end position="294"/>
    </location>
</feature>
<dbReference type="InterPro" id="IPR002173">
    <property type="entry name" value="Carboh/pur_kinase_PfkB_CS"/>
</dbReference>
<evidence type="ECO:0000256" key="4">
    <source>
        <dbReference type="ARBA" id="ARBA00022777"/>
    </source>
</evidence>
<dbReference type="PROSITE" id="PS00583">
    <property type="entry name" value="PFKB_KINASES_1"/>
    <property type="match status" value="1"/>
</dbReference>
<keyword evidence="7" id="KW-0423">Lactose metabolism</keyword>
<evidence type="ECO:0000313" key="10">
    <source>
        <dbReference type="EMBL" id="MDI9241848.1"/>
    </source>
</evidence>
<evidence type="ECO:0000256" key="1">
    <source>
        <dbReference type="ARBA" id="ARBA00005380"/>
    </source>
</evidence>
<dbReference type="GO" id="GO:0005988">
    <property type="term" value="P:lactose metabolic process"/>
    <property type="evidence" value="ECO:0007669"/>
    <property type="project" value="UniProtKB-KW"/>
</dbReference>
<evidence type="ECO:0000256" key="2">
    <source>
        <dbReference type="ARBA" id="ARBA00022679"/>
    </source>
</evidence>
<dbReference type="RefSeq" id="WP_283230353.1">
    <property type="nucleotide sequence ID" value="NZ_JASGBQ010000005.1"/>
</dbReference>
<dbReference type="FunFam" id="3.40.1190.20:FF:000001">
    <property type="entry name" value="Phosphofructokinase"/>
    <property type="match status" value="1"/>
</dbReference>
<sequence length="314" mass="33940">MIITVTMNPAIDKTLDVENFTGGAIHRVTKVIQDAGGKGINVSKTVHALGGETIATGFLGGSSGRMIENALDDMEIRHQFVHIDGETRTNVKVVDVTKKGFVTEFNEPGPTVTLRDIDELSRTLETYAGLSSIYVFSGSVPASIDKEIYGYFTRKLKKRQATVLVDASGELLTEAIKARPYLIKPNVYELTRYFGLTEDVNEETLIDLGRELINKGIHTVAISRGQKGALFLNHESIYKTDGIQVQAHSTVGSGDAMLAALAYGLDCDIPFGECAKLSIATSAGACTTLGTKPPAKELVEELVKEVRLTMVPFA</sequence>
<dbReference type="SUPFAM" id="SSF53613">
    <property type="entry name" value="Ribokinase-like"/>
    <property type="match status" value="1"/>
</dbReference>
<comment type="catalytic activity">
    <reaction evidence="6 8">
        <text>beta-D-fructose 1-phosphate + ATP = beta-D-fructose 1,6-bisphosphate + ADP + H(+)</text>
        <dbReference type="Rhea" id="RHEA:14213"/>
        <dbReference type="ChEBI" id="CHEBI:15378"/>
        <dbReference type="ChEBI" id="CHEBI:30616"/>
        <dbReference type="ChEBI" id="CHEBI:32966"/>
        <dbReference type="ChEBI" id="CHEBI:138881"/>
        <dbReference type="ChEBI" id="CHEBI:456216"/>
        <dbReference type="EC" id="2.7.1.56"/>
    </reaction>
</comment>
<gene>
    <name evidence="10" type="primary">pfkB</name>
    <name evidence="10" type="ORF">QJ036_05060</name>
</gene>
<evidence type="ECO:0000256" key="7">
    <source>
        <dbReference type="PIRNR" id="PIRNR000535"/>
    </source>
</evidence>
<keyword evidence="3 7" id="KW-0547">Nucleotide-binding</keyword>
<dbReference type="PIRSF" id="PIRSF000535">
    <property type="entry name" value="1PFK/6PFK/LacC"/>
    <property type="match status" value="1"/>
</dbReference>
<evidence type="ECO:0000313" key="11">
    <source>
        <dbReference type="Proteomes" id="UP001300383"/>
    </source>
</evidence>
<keyword evidence="2 7" id="KW-0808">Transferase</keyword>
<dbReference type="GO" id="GO:0009024">
    <property type="term" value="F:tagatose-6-phosphate kinase activity"/>
    <property type="evidence" value="ECO:0007669"/>
    <property type="project" value="UniProtKB-EC"/>
</dbReference>
<comment type="catalytic activity">
    <reaction evidence="7">
        <text>D-tagatofuranose 6-phosphate + ATP = D-tagatofuranose 1,6-bisphosphate + ADP + H(+)</text>
        <dbReference type="Rhea" id="RHEA:12420"/>
        <dbReference type="ChEBI" id="CHEBI:15378"/>
        <dbReference type="ChEBI" id="CHEBI:30616"/>
        <dbReference type="ChEBI" id="CHEBI:58694"/>
        <dbReference type="ChEBI" id="CHEBI:58695"/>
        <dbReference type="ChEBI" id="CHEBI:456216"/>
        <dbReference type="EC" id="2.7.1.144"/>
    </reaction>
</comment>
<dbReference type="Gene3D" id="3.40.1190.20">
    <property type="match status" value="1"/>
</dbReference>
<dbReference type="PANTHER" id="PTHR46566:SF2">
    <property type="entry name" value="ATP-DEPENDENT 6-PHOSPHOFRUCTOKINASE ISOZYME 2"/>
    <property type="match status" value="1"/>
</dbReference>
<reference evidence="10 11" key="1">
    <citation type="submission" date="2023-05" db="EMBL/GenBank/DDBJ databases">
        <title>[ruminococcus] sp. nov., isolated from a pig farm feces dump.</title>
        <authorList>
            <person name="Chang Y.-H."/>
        </authorList>
    </citation>
    <scope>NUCLEOTIDE SEQUENCE [LARGE SCALE GENOMIC DNA]</scope>
    <source>
        <strain evidence="10 11">YH-rum2234</strain>
    </source>
</reference>
<dbReference type="InterPro" id="IPR017583">
    <property type="entry name" value="Tagatose/fructose_Pkinase"/>
</dbReference>
<organism evidence="10 11">
    <name type="scientific">Fusibacillus kribbianus</name>
    <dbReference type="NCBI Taxonomy" id="3044208"/>
    <lineage>
        <taxon>Bacteria</taxon>
        <taxon>Bacillati</taxon>
        <taxon>Bacillota</taxon>
        <taxon>Clostridia</taxon>
        <taxon>Lachnospirales</taxon>
        <taxon>Lachnospiraceae</taxon>
        <taxon>Fusibacillus</taxon>
    </lineage>
</organism>
<dbReference type="InterPro" id="IPR011611">
    <property type="entry name" value="PfkB_dom"/>
</dbReference>
<dbReference type="Proteomes" id="UP001300383">
    <property type="component" value="Unassembled WGS sequence"/>
</dbReference>
<dbReference type="Pfam" id="PF00294">
    <property type="entry name" value="PfkB"/>
    <property type="match status" value="1"/>
</dbReference>
<comment type="similarity">
    <text evidence="7">Belongs to the carbohydrate kinase PfkB family. LacC subfamily.</text>
</comment>
<name>A0AAP4BBG5_9FIRM</name>
<keyword evidence="4 8" id="KW-0418">Kinase</keyword>
<comment type="caution">
    <text evidence="10">The sequence shown here is derived from an EMBL/GenBank/DDBJ whole genome shotgun (WGS) entry which is preliminary data.</text>
</comment>
<dbReference type="EMBL" id="JASGBQ010000005">
    <property type="protein sequence ID" value="MDI9241848.1"/>
    <property type="molecule type" value="Genomic_DNA"/>
</dbReference>
<keyword evidence="5 7" id="KW-0067">ATP-binding</keyword>
<evidence type="ECO:0000256" key="8">
    <source>
        <dbReference type="RuleBase" id="RU369061"/>
    </source>
</evidence>
<proteinExistence type="inferred from homology"/>
<dbReference type="InterPro" id="IPR022463">
    <property type="entry name" value="1-PFruKinase"/>
</dbReference>
<comment type="pathway">
    <text evidence="7">Carbohydrate metabolism; D-tagatose 6-phosphate degradation; D-glyceraldehyde 3-phosphate and glycerone phosphate from D-tagatose 6-phosphate: step 1/2.</text>
</comment>
<comment type="function">
    <text evidence="8">Catalyzes the ATP-dependent phosphorylation of fructose-l-phosphate to fructose-l,6-bisphosphate.</text>
</comment>
<evidence type="ECO:0000256" key="5">
    <source>
        <dbReference type="ARBA" id="ARBA00022840"/>
    </source>
</evidence>
<dbReference type="NCBIfam" id="TIGR03168">
    <property type="entry name" value="1-PFK"/>
    <property type="match status" value="1"/>
</dbReference>
<dbReference type="GO" id="GO:0005524">
    <property type="term" value="F:ATP binding"/>
    <property type="evidence" value="ECO:0007669"/>
    <property type="project" value="UniProtKB-UniRule"/>
</dbReference>
<dbReference type="EC" id="2.7.1.144" evidence="7"/>
<dbReference type="GO" id="GO:0016052">
    <property type="term" value="P:carbohydrate catabolic process"/>
    <property type="evidence" value="ECO:0007669"/>
    <property type="project" value="UniProtKB-ARBA"/>
</dbReference>
<evidence type="ECO:0000256" key="6">
    <source>
        <dbReference type="ARBA" id="ARBA00047745"/>
    </source>
</evidence>
<protein>
    <recommendedName>
        <fullName evidence="7">Tagatose-6-phosphate kinase</fullName>
        <ecNumber evidence="7">2.7.1.144</ecNumber>
    </recommendedName>
</protein>
<dbReference type="NCBIfam" id="TIGR03828">
    <property type="entry name" value="pfkB"/>
    <property type="match status" value="1"/>
</dbReference>
<accession>A0AAP4BBG5</accession>
<keyword evidence="11" id="KW-1185">Reference proteome</keyword>
<dbReference type="GO" id="GO:0008662">
    <property type="term" value="F:1-phosphofructokinase activity"/>
    <property type="evidence" value="ECO:0007669"/>
    <property type="project" value="UniProtKB-UniRule"/>
</dbReference>
<evidence type="ECO:0000256" key="3">
    <source>
        <dbReference type="ARBA" id="ARBA00022741"/>
    </source>
</evidence>
<dbReference type="PANTHER" id="PTHR46566">
    <property type="entry name" value="1-PHOSPHOFRUCTOKINASE-RELATED"/>
    <property type="match status" value="1"/>
</dbReference>
<dbReference type="GO" id="GO:0005829">
    <property type="term" value="C:cytosol"/>
    <property type="evidence" value="ECO:0007669"/>
    <property type="project" value="TreeGrafter"/>
</dbReference>
<dbReference type="InterPro" id="IPR029056">
    <property type="entry name" value="Ribokinase-like"/>
</dbReference>
<dbReference type="AlphaFoldDB" id="A0AAP4BBG5"/>
<dbReference type="CDD" id="cd01164">
    <property type="entry name" value="FruK_PfkB_like"/>
    <property type="match status" value="1"/>
</dbReference>
<evidence type="ECO:0000259" key="9">
    <source>
        <dbReference type="Pfam" id="PF00294"/>
    </source>
</evidence>
<comment type="similarity">
    <text evidence="1">Belongs to the carbohydrate kinase pfkB family.</text>
</comment>